<dbReference type="Proteomes" id="UP000230750">
    <property type="component" value="Unassembled WGS sequence"/>
</dbReference>
<evidence type="ECO:0000256" key="11">
    <source>
        <dbReference type="ARBA" id="ARBA00023242"/>
    </source>
</evidence>
<evidence type="ECO:0000256" key="14">
    <source>
        <dbReference type="ARBA" id="ARBA00032374"/>
    </source>
</evidence>
<accession>A0A2G8KKN9</accession>
<keyword evidence="10" id="KW-0206">Cytoskeleton</keyword>
<evidence type="ECO:0000256" key="15">
    <source>
        <dbReference type="ARBA" id="ARBA00046124"/>
    </source>
</evidence>
<evidence type="ECO:0000256" key="8">
    <source>
        <dbReference type="ARBA" id="ARBA00022553"/>
    </source>
</evidence>
<evidence type="ECO:0000256" key="3">
    <source>
        <dbReference type="ARBA" id="ARBA00004300"/>
    </source>
</evidence>
<comment type="subunit">
    <text evidence="16">Interacts with CHMP1A, CHMP1B, VPS4A and VTA1. Interacts with SPAST, STAMBP, and USP8. May interact with VPS37B. May associate with the ESCRT-I complex. Interacts with MITD1, in competition with VSP4. Interacts with SPART (via MIT domain); leading to the recruitment of SPART to midbodies. Interacts with SPAST.</text>
</comment>
<evidence type="ECO:0000313" key="18">
    <source>
        <dbReference type="EMBL" id="PIK48535.1"/>
    </source>
</evidence>
<comment type="caution">
    <text evidence="18">The sequence shown here is derived from an EMBL/GenBank/DDBJ whole genome shotgun (WGS) entry which is preliminary data.</text>
</comment>
<evidence type="ECO:0000256" key="4">
    <source>
        <dbReference type="ARBA" id="ARBA00004541"/>
    </source>
</evidence>
<dbReference type="InterPro" id="IPR042277">
    <property type="entry name" value="IST1-like"/>
</dbReference>
<dbReference type="GO" id="GO:0005635">
    <property type="term" value="C:nuclear envelope"/>
    <property type="evidence" value="ECO:0007669"/>
    <property type="project" value="UniProtKB-SubCell"/>
</dbReference>
<dbReference type="AlphaFoldDB" id="A0A2G8KKN9"/>
<dbReference type="InterPro" id="IPR005061">
    <property type="entry name" value="Ist1"/>
</dbReference>
<evidence type="ECO:0000256" key="5">
    <source>
        <dbReference type="ARBA" id="ARBA00005536"/>
    </source>
</evidence>
<proteinExistence type="inferred from homology"/>
<feature type="compositionally biased region" description="Gly residues" evidence="17">
    <location>
        <begin position="267"/>
        <end position="285"/>
    </location>
</feature>
<keyword evidence="19" id="KW-1185">Reference proteome</keyword>
<evidence type="ECO:0000256" key="7">
    <source>
        <dbReference type="ARBA" id="ARBA00022490"/>
    </source>
</evidence>
<dbReference type="PANTHER" id="PTHR12161">
    <property type="entry name" value="IST1 FAMILY MEMBER"/>
    <property type="match status" value="1"/>
</dbReference>
<dbReference type="OrthoDB" id="29853at2759"/>
<evidence type="ECO:0000256" key="10">
    <source>
        <dbReference type="ARBA" id="ARBA00023212"/>
    </source>
</evidence>
<evidence type="ECO:0000256" key="1">
    <source>
        <dbReference type="ARBA" id="ARBA00004214"/>
    </source>
</evidence>
<comment type="subcellular location">
    <subcellularLocation>
        <location evidence="3">Cytoplasm</location>
        <location evidence="3">Cytoskeleton</location>
        <location evidence="3">Microtubule organizing center</location>
        <location evidence="3">Centrosome</location>
    </subcellularLocation>
    <subcellularLocation>
        <location evidence="4">Cytoplasmic vesicle</location>
    </subcellularLocation>
    <subcellularLocation>
        <location evidence="1">Midbody</location>
    </subcellularLocation>
    <subcellularLocation>
        <location evidence="2">Nucleus envelope</location>
    </subcellularLocation>
</comment>
<comment type="similarity">
    <text evidence="5">Belongs to the IST1 family.</text>
</comment>
<keyword evidence="13" id="KW-0968">Cytoplasmic vesicle</keyword>
<evidence type="ECO:0000256" key="17">
    <source>
        <dbReference type="SAM" id="MobiDB-lite"/>
    </source>
</evidence>
<evidence type="ECO:0000256" key="16">
    <source>
        <dbReference type="ARBA" id="ARBA00046920"/>
    </source>
</evidence>
<keyword evidence="9" id="KW-0132">Cell division</keyword>
<dbReference type="Gene3D" id="1.20.1260.60">
    <property type="entry name" value="Vacuolar protein sorting-associated protein Ist1"/>
    <property type="match status" value="1"/>
</dbReference>
<name>A0A2G8KKN9_STIJA</name>
<feature type="region of interest" description="Disordered" evidence="17">
    <location>
        <begin position="249"/>
        <end position="458"/>
    </location>
</feature>
<evidence type="ECO:0000256" key="6">
    <source>
        <dbReference type="ARBA" id="ARBA00014513"/>
    </source>
</evidence>
<comment type="function">
    <text evidence="15">ESCRT-III-like protein involved in cytokinesis, nuclear envelope reassembly and endosomal tubulation. Is required for efficient abscission during cytokinesis. Involved in recruiting VPS4A and/or VPS4B to the midbody of dividing cells. During late anaphase, involved in nuclear envelope reassembly and mitotic spindle disassembly together with the ESCRT-III complex: IST1 acts by mediating the recruitment of SPAST to the nuclear membrane, leading to microtubule severing. Recruited to the reforming nuclear envelope (NE) during anaphase by LEMD2. Regulates early endosomal tubulation together with the ESCRT-III complex by mediating the recruitment of SPAST.</text>
</comment>
<dbReference type="GO" id="GO:0030496">
    <property type="term" value="C:midbody"/>
    <property type="evidence" value="ECO:0007669"/>
    <property type="project" value="UniProtKB-SubCell"/>
</dbReference>
<dbReference type="GO" id="GO:0051301">
    <property type="term" value="P:cell division"/>
    <property type="evidence" value="ECO:0007669"/>
    <property type="project" value="UniProtKB-KW"/>
</dbReference>
<dbReference type="EMBL" id="MRZV01000517">
    <property type="protein sequence ID" value="PIK48535.1"/>
    <property type="molecule type" value="Genomic_DNA"/>
</dbReference>
<organism evidence="18 19">
    <name type="scientific">Stichopus japonicus</name>
    <name type="common">Sea cucumber</name>
    <dbReference type="NCBI Taxonomy" id="307972"/>
    <lineage>
        <taxon>Eukaryota</taxon>
        <taxon>Metazoa</taxon>
        <taxon>Echinodermata</taxon>
        <taxon>Eleutherozoa</taxon>
        <taxon>Echinozoa</taxon>
        <taxon>Holothuroidea</taxon>
        <taxon>Aspidochirotacea</taxon>
        <taxon>Aspidochirotida</taxon>
        <taxon>Stichopodidae</taxon>
        <taxon>Apostichopus</taxon>
    </lineage>
</organism>
<evidence type="ECO:0000256" key="9">
    <source>
        <dbReference type="ARBA" id="ARBA00022618"/>
    </source>
</evidence>
<protein>
    <recommendedName>
        <fullName evidence="6">IST1 homolog</fullName>
    </recommendedName>
    <alternativeName>
        <fullName evidence="14">Charged multivesicular body protein 8</fullName>
    </alternativeName>
</protein>
<feature type="compositionally biased region" description="Low complexity" evidence="17">
    <location>
        <begin position="350"/>
        <end position="364"/>
    </location>
</feature>
<feature type="compositionally biased region" description="Pro residues" evidence="17">
    <location>
        <begin position="311"/>
        <end position="342"/>
    </location>
</feature>
<dbReference type="PANTHER" id="PTHR12161:SF5">
    <property type="entry name" value="IST1 HOMOLOG"/>
    <property type="match status" value="1"/>
</dbReference>
<keyword evidence="11" id="KW-0539">Nucleus</keyword>
<keyword evidence="7" id="KW-0963">Cytoplasm</keyword>
<evidence type="ECO:0000256" key="13">
    <source>
        <dbReference type="ARBA" id="ARBA00023329"/>
    </source>
</evidence>
<keyword evidence="12" id="KW-0131">Cell cycle</keyword>
<feature type="compositionally biased region" description="Basic and acidic residues" evidence="17">
    <location>
        <begin position="446"/>
        <end position="458"/>
    </location>
</feature>
<reference evidence="18 19" key="1">
    <citation type="journal article" date="2017" name="PLoS Biol.">
        <title>The sea cucumber genome provides insights into morphological evolution and visceral regeneration.</title>
        <authorList>
            <person name="Zhang X."/>
            <person name="Sun L."/>
            <person name="Yuan J."/>
            <person name="Sun Y."/>
            <person name="Gao Y."/>
            <person name="Zhang L."/>
            <person name="Li S."/>
            <person name="Dai H."/>
            <person name="Hamel J.F."/>
            <person name="Liu C."/>
            <person name="Yu Y."/>
            <person name="Liu S."/>
            <person name="Lin W."/>
            <person name="Guo K."/>
            <person name="Jin S."/>
            <person name="Xu P."/>
            <person name="Storey K.B."/>
            <person name="Huan P."/>
            <person name="Zhang T."/>
            <person name="Zhou Y."/>
            <person name="Zhang J."/>
            <person name="Lin C."/>
            <person name="Li X."/>
            <person name="Xing L."/>
            <person name="Huo D."/>
            <person name="Sun M."/>
            <person name="Wang L."/>
            <person name="Mercier A."/>
            <person name="Li F."/>
            <person name="Yang H."/>
            <person name="Xiang J."/>
        </authorList>
    </citation>
    <scope>NUCLEOTIDE SEQUENCE [LARGE SCALE GENOMIC DNA]</scope>
    <source>
        <strain evidence="18">Shaxun</strain>
        <tissue evidence="18">Muscle</tissue>
    </source>
</reference>
<dbReference type="GO" id="GO:0031410">
    <property type="term" value="C:cytoplasmic vesicle"/>
    <property type="evidence" value="ECO:0007669"/>
    <property type="project" value="UniProtKB-SubCell"/>
</dbReference>
<dbReference type="GO" id="GO:0015031">
    <property type="term" value="P:protein transport"/>
    <property type="evidence" value="ECO:0007669"/>
    <property type="project" value="InterPro"/>
</dbReference>
<evidence type="ECO:0000256" key="2">
    <source>
        <dbReference type="ARBA" id="ARBA00004259"/>
    </source>
</evidence>
<evidence type="ECO:0000256" key="12">
    <source>
        <dbReference type="ARBA" id="ARBA00023306"/>
    </source>
</evidence>
<dbReference type="STRING" id="307972.A0A2G8KKN9"/>
<evidence type="ECO:0000313" key="19">
    <source>
        <dbReference type="Proteomes" id="UP000230750"/>
    </source>
</evidence>
<dbReference type="FunFam" id="1.20.1260.60:FF:000001">
    <property type="entry name" value="IST1 homolog isoform X1"/>
    <property type="match status" value="1"/>
</dbReference>
<keyword evidence="8" id="KW-0597">Phosphoprotein</keyword>
<dbReference type="GO" id="GO:0005813">
    <property type="term" value="C:centrosome"/>
    <property type="evidence" value="ECO:0007669"/>
    <property type="project" value="UniProtKB-SubCell"/>
</dbReference>
<sequence length="458" mass="49471">MNLAGTLSISAATYVEHSTQSEWTLEVTITTIPVVTKKMRFNSKRRTDINMFSGGYRSQKLRTHLRLAINRLKLMEKKKTELAQKARKEIADYIAAAKDDRARIRVEHIIREDYLVEAMEMVELYCDMLLARFGMIESMKHVDEGLQEAITSIIWVTPRMTTEVPELKVVSDQLFLKYGKEFGRLALINEMGTVNDRLVHKLKVDAPPKILVERYLIEIAKSHNIPYEPDTAVLNGEQIEDLLVQLDDDAPIPSETPDKNNKPGGPPGGGSAPGGYGGGAGGYGGPPGPGNAFSGPGNAFSGPVMHDPSMAYPPPQAPQAPQPYIPPPAPAMNGAPPLPSKPPVGFTNMSPAASAPPGAVGFPSNVPVGYPQDPPRYSLAANDPAYPPPQAQPMDPGKPHPVPRGVMPTPPAAGPADTIPELPSVPSEAPPSANHNDGGDDLDFDELSKRFEDLKKKK</sequence>
<gene>
    <name evidence="18" type="ORF">BSL78_14590</name>
</gene>
<dbReference type="Pfam" id="PF03398">
    <property type="entry name" value="Ist1"/>
    <property type="match status" value="1"/>
</dbReference>